<dbReference type="AlphaFoldDB" id="S3H4Z3"/>
<dbReference type="Proteomes" id="UP000014411">
    <property type="component" value="Unassembled WGS sequence"/>
</dbReference>
<sequence>MGNSSAKPTEIFGNPSLGVGPMSKNTVQACGRIANRHGIPLMLIASRRQVESKKLGGGYVENWTTREFCEYVRKECPPNSLLICRDHGGPWQHPSETELDDESAMKSSLASFEEDIRSGFQIVHIDTSLEGRGVAETKKALQRLVELYAHCHDFARGLGRSVHFEIGFEDQSVDTDYPPEFSDKLHDVLRNLTDRKLPLPLFVVAQTGTKVLETENVGAIKSAPLAVRHSIEQLAKSCSKRGVALKAHNADYLPAEKITMLKRCGVSSMNIAPELGVAETRALVAVLKEFNLNAQLEQFLQLAFESLAWKKWMKPNSQASDADRAMIAGHYVFGTDECRAIKDAAESACCRIGKTLDVLLQSKVEESVERYVLASVGNVGAKHD</sequence>
<dbReference type="EMBL" id="AEYE02000038">
    <property type="protein sequence ID" value="EPE93799.1"/>
    <property type="molecule type" value="Genomic_DNA"/>
</dbReference>
<evidence type="ECO:0000313" key="1">
    <source>
        <dbReference type="EMBL" id="EPE93799.1"/>
    </source>
</evidence>
<evidence type="ECO:0000313" key="2">
    <source>
        <dbReference type="Proteomes" id="UP000014411"/>
    </source>
</evidence>
<accession>S3H4Z3</accession>
<dbReference type="RefSeq" id="WP_016558569.1">
    <property type="nucleotide sequence ID" value="NZ_AEYE02000038.1"/>
</dbReference>
<protein>
    <recommendedName>
        <fullName evidence="3">Tagatose-6-phosphate kinase</fullName>
    </recommendedName>
</protein>
<gene>
    <name evidence="1" type="ORF">RGCCGE502_33411</name>
</gene>
<geneLocation type="plasmid" evidence="1">
    <name>pRg502a</name>
</geneLocation>
<keyword evidence="1" id="KW-0614">Plasmid</keyword>
<dbReference type="SUPFAM" id="SSF51569">
    <property type="entry name" value="Aldolase"/>
    <property type="match status" value="1"/>
</dbReference>
<dbReference type="Gene3D" id="3.20.20.70">
    <property type="entry name" value="Aldolase class I"/>
    <property type="match status" value="1"/>
</dbReference>
<dbReference type="InterPro" id="IPR013785">
    <property type="entry name" value="Aldolase_TIM"/>
</dbReference>
<keyword evidence="2" id="KW-1185">Reference proteome</keyword>
<reference evidence="1 2" key="1">
    <citation type="journal article" date="2012" name="J. Bacteriol.">
        <title>Genome sequence of Rhizobium grahamii CCGE502, a broad-host-range symbiont with low nodulation competitiveness in Phaseolus vulgaris.</title>
        <authorList>
            <person name="Althabegoiti M.J."/>
            <person name="Lozano L."/>
            <person name="Torres-Tejerizo G."/>
            <person name="Ormeno-Orrillo E."/>
            <person name="Rogel M.A."/>
            <person name="Gonzalez V."/>
            <person name="Martinez-Romero E."/>
        </authorList>
    </citation>
    <scope>NUCLEOTIDE SEQUENCE [LARGE SCALE GENOMIC DNA]</scope>
    <source>
        <strain evidence="1 2">CCGE 502</strain>
        <plasmid evidence="1">pRg502a</plasmid>
    </source>
</reference>
<comment type="caution">
    <text evidence="1">The sequence shown here is derived from an EMBL/GenBank/DDBJ whole genome shotgun (WGS) entry which is preliminary data.</text>
</comment>
<name>S3H4Z3_9HYPH</name>
<evidence type="ECO:0008006" key="3">
    <source>
        <dbReference type="Google" id="ProtNLM"/>
    </source>
</evidence>
<dbReference type="HOGENOM" id="CLU_660163_0_0_5"/>
<proteinExistence type="predicted"/>
<organism evidence="1 2">
    <name type="scientific">Rhizobium grahamii CCGE 502</name>
    <dbReference type="NCBI Taxonomy" id="990285"/>
    <lineage>
        <taxon>Bacteria</taxon>
        <taxon>Pseudomonadati</taxon>
        <taxon>Pseudomonadota</taxon>
        <taxon>Alphaproteobacteria</taxon>
        <taxon>Hyphomicrobiales</taxon>
        <taxon>Rhizobiaceae</taxon>
        <taxon>Rhizobium/Agrobacterium group</taxon>
        <taxon>Rhizobium</taxon>
    </lineage>
</organism>